<dbReference type="Proteomes" id="UP001634394">
    <property type="component" value="Unassembled WGS sequence"/>
</dbReference>
<dbReference type="InterPro" id="IPR013083">
    <property type="entry name" value="Znf_RING/FYVE/PHD"/>
</dbReference>
<dbReference type="FunFam" id="2.30.29.30:FF:000167">
    <property type="entry name" value="Pleckstrin homology domain-containing family F member 2"/>
    <property type="match status" value="1"/>
</dbReference>
<dbReference type="PROSITE" id="PS50003">
    <property type="entry name" value="PH_DOMAIN"/>
    <property type="match status" value="1"/>
</dbReference>
<evidence type="ECO:0000313" key="8">
    <source>
        <dbReference type="EMBL" id="KAL3841851.1"/>
    </source>
</evidence>
<name>A0ABD3TXK2_SINWO</name>
<feature type="compositionally biased region" description="Polar residues" evidence="5">
    <location>
        <begin position="302"/>
        <end position="315"/>
    </location>
</feature>
<dbReference type="InterPro" id="IPR011993">
    <property type="entry name" value="PH-like_dom_sf"/>
</dbReference>
<dbReference type="SUPFAM" id="SSF50729">
    <property type="entry name" value="PH domain-like"/>
    <property type="match status" value="1"/>
</dbReference>
<dbReference type="InterPro" id="IPR037871">
    <property type="entry name" value="PH_Phafin"/>
</dbReference>
<dbReference type="CDD" id="cd01218">
    <property type="entry name" value="PH_Phafin2-like"/>
    <property type="match status" value="1"/>
</dbReference>
<sequence>MTIQNPLQQLAPTDEPITKTPQHFNERGRRSLALLSITYGEDGSDLERKMDRLVNSEANARRIACVEQCFGSSGQPLAIPGRVLVGEGVLTKICRKKPKPRQFFLFDDILVYGSILVNKKKYNSQRILPLEDIKLESVEDEGNLRNGWKIISPSKSFVVYAATAVEKQQWISHIKKCINNLLLKRGISQPPSTENDSPVWVPDASVDKCMHCRASTFTVLNRRHHCRRCGMVVCSVCSERRWLLPQQSSKPLRVCLTCYEKLSSAKNMSGITNTGGSCDSSGEDSSEEEEEAGGDSKAVNAQHDNFQSYSISPMV</sequence>
<proteinExistence type="predicted"/>
<evidence type="ECO:0000256" key="3">
    <source>
        <dbReference type="ARBA" id="ARBA00022833"/>
    </source>
</evidence>
<feature type="domain" description="PH" evidence="6">
    <location>
        <begin position="83"/>
        <end position="179"/>
    </location>
</feature>
<feature type="compositionally biased region" description="Polar residues" evidence="5">
    <location>
        <begin position="1"/>
        <end position="11"/>
    </location>
</feature>
<reference evidence="8 9" key="1">
    <citation type="submission" date="2024-11" db="EMBL/GenBank/DDBJ databases">
        <title>Chromosome-level genome assembly of the freshwater bivalve Anodonta woodiana.</title>
        <authorList>
            <person name="Chen X."/>
        </authorList>
    </citation>
    <scope>NUCLEOTIDE SEQUENCE [LARGE SCALE GENOMIC DNA]</scope>
    <source>
        <strain evidence="8">MN2024</strain>
        <tissue evidence="8">Gills</tissue>
    </source>
</reference>
<dbReference type="PANTHER" id="PTHR46280">
    <property type="entry name" value="PLECKSTRIN HOMOLOGY DOMAIN-CONTAINING FAMILY F MEMBER 2-RELATED"/>
    <property type="match status" value="1"/>
</dbReference>
<evidence type="ECO:0000256" key="5">
    <source>
        <dbReference type="SAM" id="MobiDB-lite"/>
    </source>
</evidence>
<keyword evidence="1" id="KW-0479">Metal-binding</keyword>
<protein>
    <recommendedName>
        <fullName evidence="10">Pleckstrin homology domain-containing family F member 2</fullName>
    </recommendedName>
</protein>
<dbReference type="AlphaFoldDB" id="A0ABD3TXK2"/>
<keyword evidence="9" id="KW-1185">Reference proteome</keyword>
<dbReference type="GO" id="GO:0008270">
    <property type="term" value="F:zinc ion binding"/>
    <property type="evidence" value="ECO:0007669"/>
    <property type="project" value="UniProtKB-KW"/>
</dbReference>
<dbReference type="GO" id="GO:0012505">
    <property type="term" value="C:endomembrane system"/>
    <property type="evidence" value="ECO:0007669"/>
    <property type="project" value="UniProtKB-ARBA"/>
</dbReference>
<dbReference type="InterPro" id="IPR055251">
    <property type="entry name" value="SOS1_NGEF_PH"/>
</dbReference>
<gene>
    <name evidence="8" type="ORF">ACJMK2_019948</name>
</gene>
<accession>A0ABD3TXK2</accession>
<feature type="region of interest" description="Disordered" evidence="5">
    <location>
        <begin position="1"/>
        <end position="22"/>
    </location>
</feature>
<dbReference type="InterPro" id="IPR001849">
    <property type="entry name" value="PH_domain"/>
</dbReference>
<dbReference type="InterPro" id="IPR051765">
    <property type="entry name" value="PH_domain-containing_F"/>
</dbReference>
<evidence type="ECO:0000256" key="1">
    <source>
        <dbReference type="ARBA" id="ARBA00022723"/>
    </source>
</evidence>
<feature type="domain" description="FYVE-type" evidence="7">
    <location>
        <begin position="203"/>
        <end position="263"/>
    </location>
</feature>
<feature type="region of interest" description="Disordered" evidence="5">
    <location>
        <begin position="273"/>
        <end position="315"/>
    </location>
</feature>
<evidence type="ECO:0000259" key="6">
    <source>
        <dbReference type="PROSITE" id="PS50003"/>
    </source>
</evidence>
<comment type="caution">
    <text evidence="8">The sequence shown here is derived from an EMBL/GenBank/DDBJ whole genome shotgun (WGS) entry which is preliminary data.</text>
</comment>
<dbReference type="InterPro" id="IPR017455">
    <property type="entry name" value="Znf_FYVE-rel"/>
</dbReference>
<evidence type="ECO:0000256" key="2">
    <source>
        <dbReference type="ARBA" id="ARBA00022771"/>
    </source>
</evidence>
<dbReference type="Pfam" id="PF01363">
    <property type="entry name" value="FYVE"/>
    <property type="match status" value="1"/>
</dbReference>
<dbReference type="SMART" id="SM00064">
    <property type="entry name" value="FYVE"/>
    <property type="match status" value="1"/>
</dbReference>
<dbReference type="CDD" id="cd15717">
    <property type="entry name" value="FYVE_PKHF"/>
    <property type="match status" value="1"/>
</dbReference>
<dbReference type="PANTHER" id="PTHR46280:SF3">
    <property type="entry name" value="PLECKSTRIN HOMOLOGY DOMAIN-CONTAINING FAMILY F MEMBER 1 HOMOLOG"/>
    <property type="match status" value="1"/>
</dbReference>
<dbReference type="GO" id="GO:0031410">
    <property type="term" value="C:cytoplasmic vesicle"/>
    <property type="evidence" value="ECO:0007669"/>
    <property type="project" value="UniProtKB-ARBA"/>
</dbReference>
<dbReference type="Gene3D" id="2.30.29.30">
    <property type="entry name" value="Pleckstrin-homology domain (PH domain)/Phosphotyrosine-binding domain (PTB)"/>
    <property type="match status" value="1"/>
</dbReference>
<dbReference type="PROSITE" id="PS50178">
    <property type="entry name" value="ZF_FYVE"/>
    <property type="match status" value="1"/>
</dbReference>
<evidence type="ECO:0008006" key="10">
    <source>
        <dbReference type="Google" id="ProtNLM"/>
    </source>
</evidence>
<dbReference type="InterPro" id="IPR011011">
    <property type="entry name" value="Znf_FYVE_PHD"/>
</dbReference>
<dbReference type="InterPro" id="IPR000306">
    <property type="entry name" value="Znf_FYVE"/>
</dbReference>
<dbReference type="SUPFAM" id="SSF57903">
    <property type="entry name" value="FYVE/PHD zinc finger"/>
    <property type="match status" value="1"/>
</dbReference>
<keyword evidence="2 4" id="KW-0863">Zinc-finger</keyword>
<dbReference type="Pfam" id="PF22697">
    <property type="entry name" value="SOS1_NGEF_PH"/>
    <property type="match status" value="1"/>
</dbReference>
<evidence type="ECO:0000313" key="9">
    <source>
        <dbReference type="Proteomes" id="UP001634394"/>
    </source>
</evidence>
<organism evidence="8 9">
    <name type="scientific">Sinanodonta woodiana</name>
    <name type="common">Chinese pond mussel</name>
    <name type="synonym">Anodonta woodiana</name>
    <dbReference type="NCBI Taxonomy" id="1069815"/>
    <lineage>
        <taxon>Eukaryota</taxon>
        <taxon>Metazoa</taxon>
        <taxon>Spiralia</taxon>
        <taxon>Lophotrochozoa</taxon>
        <taxon>Mollusca</taxon>
        <taxon>Bivalvia</taxon>
        <taxon>Autobranchia</taxon>
        <taxon>Heteroconchia</taxon>
        <taxon>Palaeoheterodonta</taxon>
        <taxon>Unionida</taxon>
        <taxon>Unionoidea</taxon>
        <taxon>Unionidae</taxon>
        <taxon>Unioninae</taxon>
        <taxon>Sinanodonta</taxon>
    </lineage>
</organism>
<evidence type="ECO:0000256" key="4">
    <source>
        <dbReference type="PROSITE-ProRule" id="PRU00091"/>
    </source>
</evidence>
<feature type="compositionally biased region" description="Acidic residues" evidence="5">
    <location>
        <begin position="281"/>
        <end position="293"/>
    </location>
</feature>
<dbReference type="EMBL" id="JBJQND010000017">
    <property type="protein sequence ID" value="KAL3841851.1"/>
    <property type="molecule type" value="Genomic_DNA"/>
</dbReference>
<keyword evidence="3" id="KW-0862">Zinc</keyword>
<dbReference type="Gene3D" id="3.30.40.10">
    <property type="entry name" value="Zinc/RING finger domain, C3HC4 (zinc finger)"/>
    <property type="match status" value="1"/>
</dbReference>
<dbReference type="SMART" id="SM00233">
    <property type="entry name" value="PH"/>
    <property type="match status" value="1"/>
</dbReference>
<evidence type="ECO:0000259" key="7">
    <source>
        <dbReference type="PROSITE" id="PS50178"/>
    </source>
</evidence>